<dbReference type="AlphaFoldDB" id="A0A4P9VWG9"/>
<evidence type="ECO:0000256" key="7">
    <source>
        <dbReference type="SAM" id="MobiDB-lite"/>
    </source>
</evidence>
<dbReference type="GO" id="GO:0015853">
    <property type="term" value="P:adenine transport"/>
    <property type="evidence" value="ECO:0007669"/>
    <property type="project" value="TreeGrafter"/>
</dbReference>
<comment type="similarity">
    <text evidence="2">Belongs to the nucleobase:cation symporter-2 (NCS2) (TC 2.A.40) family. Azg-like subfamily.</text>
</comment>
<evidence type="ECO:0000256" key="3">
    <source>
        <dbReference type="ARBA" id="ARBA00022448"/>
    </source>
</evidence>
<evidence type="ECO:0000256" key="5">
    <source>
        <dbReference type="ARBA" id="ARBA00022989"/>
    </source>
</evidence>
<dbReference type="PANTHER" id="PTHR43337">
    <property type="entry name" value="XANTHINE/URACIL PERMEASE C887.17-RELATED"/>
    <property type="match status" value="1"/>
</dbReference>
<keyword evidence="6 8" id="KW-0472">Membrane</keyword>
<name>A0A4P9VWG9_9FUNG</name>
<keyword evidence="5 8" id="KW-1133">Transmembrane helix</keyword>
<feature type="transmembrane region" description="Helical" evidence="8">
    <location>
        <begin position="196"/>
        <end position="215"/>
    </location>
</feature>
<feature type="transmembrane region" description="Helical" evidence="8">
    <location>
        <begin position="35"/>
        <end position="52"/>
    </location>
</feature>
<evidence type="ECO:0000256" key="2">
    <source>
        <dbReference type="ARBA" id="ARBA00005697"/>
    </source>
</evidence>
<dbReference type="PANTHER" id="PTHR43337:SF1">
    <property type="entry name" value="XANTHINE_URACIL PERMEASE C887.17-RELATED"/>
    <property type="match status" value="1"/>
</dbReference>
<evidence type="ECO:0000256" key="1">
    <source>
        <dbReference type="ARBA" id="ARBA00004127"/>
    </source>
</evidence>
<feature type="transmembrane region" description="Helical" evidence="8">
    <location>
        <begin position="221"/>
        <end position="239"/>
    </location>
</feature>
<evidence type="ECO:0000256" key="6">
    <source>
        <dbReference type="ARBA" id="ARBA00023136"/>
    </source>
</evidence>
<feature type="non-terminal residue" evidence="9">
    <location>
        <position position="1"/>
    </location>
</feature>
<evidence type="ECO:0008006" key="11">
    <source>
        <dbReference type="Google" id="ProtNLM"/>
    </source>
</evidence>
<keyword evidence="10" id="KW-1185">Reference proteome</keyword>
<evidence type="ECO:0000256" key="4">
    <source>
        <dbReference type="ARBA" id="ARBA00022692"/>
    </source>
</evidence>
<organism evidence="9 10">
    <name type="scientific">Blyttiomyces helicus</name>
    <dbReference type="NCBI Taxonomy" id="388810"/>
    <lineage>
        <taxon>Eukaryota</taxon>
        <taxon>Fungi</taxon>
        <taxon>Fungi incertae sedis</taxon>
        <taxon>Chytridiomycota</taxon>
        <taxon>Chytridiomycota incertae sedis</taxon>
        <taxon>Chytridiomycetes</taxon>
        <taxon>Chytridiomycetes incertae sedis</taxon>
        <taxon>Blyttiomyces</taxon>
    </lineage>
</organism>
<evidence type="ECO:0000313" key="9">
    <source>
        <dbReference type="EMBL" id="RKO83023.1"/>
    </source>
</evidence>
<dbReference type="GO" id="GO:0005886">
    <property type="term" value="C:plasma membrane"/>
    <property type="evidence" value="ECO:0007669"/>
    <property type="project" value="TreeGrafter"/>
</dbReference>
<feature type="compositionally biased region" description="Acidic residues" evidence="7">
    <location>
        <begin position="327"/>
        <end position="338"/>
    </location>
</feature>
<sequence length="350" mass="38035">GLISPDPDTLVTLGGCSPDYQDNGQCLSHRMESPTAWLGIAGLILMTILLTFRVKGGMLFTIVLVSAISWFRNTSFTYFPHTQTGDSLYTFFTQVVAKPQIHHTAFALNFDLSSGDVWLALITFLYVDILDTTGTMFSMAKFGGFLDPKTGDFENSYQAFCTDAASISIGALLGSPPCTTFIESGAGITEGGRTGLTAITCGFFFVVSLFFAPIFASFPPWATGPALISVGVMMAQTALTSINWQYLPDAFPAFITIAFMPFTYSIADGLIAGIGSYIAINTTLLVLTKVSGGKWVPANAHLKEKWGPKSPRDLYPFWVVKMMGPREEEEEAEEDEETATQVAVEDYKHA</sequence>
<dbReference type="InterPro" id="IPR006043">
    <property type="entry name" value="NCS2"/>
</dbReference>
<proteinExistence type="inferred from homology"/>
<keyword evidence="4 8" id="KW-0812">Transmembrane</keyword>
<evidence type="ECO:0000256" key="8">
    <source>
        <dbReference type="SAM" id="Phobius"/>
    </source>
</evidence>
<dbReference type="OrthoDB" id="431212at2759"/>
<dbReference type="EMBL" id="ML001766">
    <property type="protein sequence ID" value="RKO83023.1"/>
    <property type="molecule type" value="Genomic_DNA"/>
</dbReference>
<dbReference type="Proteomes" id="UP000269721">
    <property type="component" value="Unassembled WGS sequence"/>
</dbReference>
<feature type="transmembrane region" description="Helical" evidence="8">
    <location>
        <begin position="117"/>
        <end position="140"/>
    </location>
</feature>
<dbReference type="GO" id="GO:0012505">
    <property type="term" value="C:endomembrane system"/>
    <property type="evidence" value="ECO:0007669"/>
    <property type="project" value="UniProtKB-SubCell"/>
</dbReference>
<gene>
    <name evidence="9" type="ORF">BDK51DRAFT_21253</name>
</gene>
<dbReference type="GO" id="GO:0005345">
    <property type="term" value="F:purine nucleobase transmembrane transporter activity"/>
    <property type="evidence" value="ECO:0007669"/>
    <property type="project" value="TreeGrafter"/>
</dbReference>
<comment type="subcellular location">
    <subcellularLocation>
        <location evidence="1">Endomembrane system</location>
        <topology evidence="1">Multi-pass membrane protein</topology>
    </subcellularLocation>
</comment>
<feature type="region of interest" description="Disordered" evidence="7">
    <location>
        <begin position="326"/>
        <end position="350"/>
    </location>
</feature>
<dbReference type="Pfam" id="PF00860">
    <property type="entry name" value="Xan_ur_permease"/>
    <property type="match status" value="1"/>
</dbReference>
<protein>
    <recommendedName>
        <fullName evidence="11">Permease family-domain-containing protein</fullName>
    </recommendedName>
</protein>
<keyword evidence="3" id="KW-0813">Transport</keyword>
<reference evidence="10" key="1">
    <citation type="journal article" date="2018" name="Nat. Microbiol.">
        <title>Leveraging single-cell genomics to expand the fungal tree of life.</title>
        <authorList>
            <person name="Ahrendt S.R."/>
            <person name="Quandt C.A."/>
            <person name="Ciobanu D."/>
            <person name="Clum A."/>
            <person name="Salamov A."/>
            <person name="Andreopoulos B."/>
            <person name="Cheng J.F."/>
            <person name="Woyke T."/>
            <person name="Pelin A."/>
            <person name="Henrissat B."/>
            <person name="Reynolds N.K."/>
            <person name="Benny G.L."/>
            <person name="Smith M.E."/>
            <person name="James T.Y."/>
            <person name="Grigoriev I.V."/>
        </authorList>
    </citation>
    <scope>NUCLEOTIDE SEQUENCE [LARGE SCALE GENOMIC DNA]</scope>
</reference>
<accession>A0A4P9VWG9</accession>
<evidence type="ECO:0000313" key="10">
    <source>
        <dbReference type="Proteomes" id="UP000269721"/>
    </source>
</evidence>
<dbReference type="InterPro" id="IPR045018">
    <property type="entry name" value="Azg-like"/>
</dbReference>
<dbReference type="GO" id="GO:0015854">
    <property type="term" value="P:guanine transport"/>
    <property type="evidence" value="ECO:0007669"/>
    <property type="project" value="TreeGrafter"/>
</dbReference>